<dbReference type="Pfam" id="PF00246">
    <property type="entry name" value="Peptidase_M14"/>
    <property type="match status" value="1"/>
</dbReference>
<keyword evidence="11" id="KW-0843">Virulence</keyword>
<dbReference type="PROSITE" id="PS00132">
    <property type="entry name" value="CARBOXYPEPT_ZN_1"/>
    <property type="match status" value="1"/>
</dbReference>
<reference evidence="17" key="1">
    <citation type="submission" date="2021-10" db="EMBL/GenBank/DDBJ databases">
        <authorList>
            <person name="Piombo E."/>
        </authorList>
    </citation>
    <scope>NUCLEOTIDE SEQUENCE</scope>
</reference>
<evidence type="ECO:0000256" key="10">
    <source>
        <dbReference type="ARBA" id="ARBA00022833"/>
    </source>
</evidence>
<dbReference type="Proteomes" id="UP000754883">
    <property type="component" value="Unassembled WGS sequence"/>
</dbReference>
<keyword evidence="10" id="KW-0862">Zinc</keyword>
<sequence>MKFFKATLLALLAAGTALAAPATEEVERVSYDGFKVYRIWTHGRPADVRSKLDAGLASYERWNDDGLYHIDILVSPSEVSAFEALHLEHKILHEDLGASVQSESAGLSKRLNVRDDEDWFASYHNYTDHIAYFDELQKRFPGNSEIVSSGESYEGRDIFGIHLYGNAGPGKPAVLYHGTVHAREWIAAPVVEYITLQLINGYTKNDTIVTSALDKYDFWIFPFVNPDGEPPPSPSYKMNSTNITPGFVYSQTSDRLWRKNRQPAPPNATNPSCYGRDINRNWEFGWDTNPRGASTNPCAQTYRGEAPSDTPENKGLDRLVRRLRDTSKIKLFIDWHSYGQYILSPFGNKETLYAPELGKWTKAASVVSEAIRDSSPNRTTYTFGPSGAVLYATTGAAPDHVYSIGGAEFSYTVELRDLGDYGFVLPPELILPTAKEQWAGQRELLPILDEEFFDGDGSVY</sequence>
<dbReference type="GO" id="GO:0004181">
    <property type="term" value="F:metallocarboxypeptidase activity"/>
    <property type="evidence" value="ECO:0007669"/>
    <property type="project" value="InterPro"/>
</dbReference>
<evidence type="ECO:0000256" key="4">
    <source>
        <dbReference type="ARBA" id="ARBA00005988"/>
    </source>
</evidence>
<dbReference type="FunFam" id="3.40.630.10:FF:000165">
    <property type="entry name" value="Glucan 1,4-alpha-glucosidase, putative"/>
    <property type="match status" value="1"/>
</dbReference>
<evidence type="ECO:0000256" key="13">
    <source>
        <dbReference type="ARBA" id="ARBA00023145"/>
    </source>
</evidence>
<evidence type="ECO:0000256" key="12">
    <source>
        <dbReference type="ARBA" id="ARBA00023049"/>
    </source>
</evidence>
<feature type="active site" description="Proton donor/acceptor" evidence="14">
    <location>
        <position position="414"/>
    </location>
</feature>
<dbReference type="GO" id="GO:0006508">
    <property type="term" value="P:proteolysis"/>
    <property type="evidence" value="ECO:0007669"/>
    <property type="project" value="UniProtKB-KW"/>
</dbReference>
<comment type="subcellular location">
    <subcellularLocation>
        <location evidence="3">Secreted</location>
    </subcellularLocation>
</comment>
<dbReference type="SUPFAM" id="SSF54897">
    <property type="entry name" value="Protease propeptides/inhibitors"/>
    <property type="match status" value="1"/>
</dbReference>
<name>A0A9N9UCK2_9HYPO</name>
<evidence type="ECO:0000256" key="8">
    <source>
        <dbReference type="ARBA" id="ARBA00022729"/>
    </source>
</evidence>
<keyword evidence="12" id="KW-0482">Metalloprotease</keyword>
<keyword evidence="5" id="KW-0964">Secreted</keyword>
<dbReference type="EMBL" id="CABFNO020001359">
    <property type="protein sequence ID" value="CAG9983105.1"/>
    <property type="molecule type" value="Genomic_DNA"/>
</dbReference>
<keyword evidence="13" id="KW-0865">Zymogen</keyword>
<evidence type="ECO:0000313" key="17">
    <source>
        <dbReference type="EMBL" id="CAG9983105.1"/>
    </source>
</evidence>
<keyword evidence="6" id="KW-0645">Protease</keyword>
<dbReference type="PRINTS" id="PR00765">
    <property type="entry name" value="CRBOXYPTASEA"/>
</dbReference>
<comment type="function">
    <text evidence="2">Extracellular metalloprotease that contributes to pathogenicity.</text>
</comment>
<dbReference type="OrthoDB" id="3626597at2759"/>
<dbReference type="InterPro" id="IPR000834">
    <property type="entry name" value="Peptidase_M14"/>
</dbReference>
<evidence type="ECO:0000256" key="9">
    <source>
        <dbReference type="ARBA" id="ARBA00022801"/>
    </source>
</evidence>
<evidence type="ECO:0000313" key="18">
    <source>
        <dbReference type="Proteomes" id="UP000754883"/>
    </source>
</evidence>
<dbReference type="SMART" id="SM00631">
    <property type="entry name" value="Zn_pept"/>
    <property type="match status" value="1"/>
</dbReference>
<evidence type="ECO:0000256" key="15">
    <source>
        <dbReference type="SAM" id="SignalP"/>
    </source>
</evidence>
<dbReference type="Gene3D" id="3.40.630.10">
    <property type="entry name" value="Zn peptidases"/>
    <property type="match status" value="1"/>
</dbReference>
<evidence type="ECO:0000256" key="1">
    <source>
        <dbReference type="ARBA" id="ARBA00001947"/>
    </source>
</evidence>
<evidence type="ECO:0000256" key="7">
    <source>
        <dbReference type="ARBA" id="ARBA00022723"/>
    </source>
</evidence>
<evidence type="ECO:0000256" key="2">
    <source>
        <dbReference type="ARBA" id="ARBA00003091"/>
    </source>
</evidence>
<proteinExistence type="inferred from homology"/>
<organism evidence="17 18">
    <name type="scientific">Clonostachys byssicola</name>
    <dbReference type="NCBI Taxonomy" id="160290"/>
    <lineage>
        <taxon>Eukaryota</taxon>
        <taxon>Fungi</taxon>
        <taxon>Dikarya</taxon>
        <taxon>Ascomycota</taxon>
        <taxon>Pezizomycotina</taxon>
        <taxon>Sordariomycetes</taxon>
        <taxon>Hypocreomycetidae</taxon>
        <taxon>Hypocreales</taxon>
        <taxon>Bionectriaceae</taxon>
        <taxon>Clonostachys</taxon>
    </lineage>
</organism>
<comment type="similarity">
    <text evidence="4 14">Belongs to the peptidase M14 family.</text>
</comment>
<evidence type="ECO:0000259" key="16">
    <source>
        <dbReference type="PROSITE" id="PS52035"/>
    </source>
</evidence>
<comment type="cofactor">
    <cofactor evidence="1">
        <name>Zn(2+)</name>
        <dbReference type="ChEBI" id="CHEBI:29105"/>
    </cofactor>
</comment>
<dbReference type="PANTHER" id="PTHR11705:SF143">
    <property type="entry name" value="SLL0236 PROTEIN"/>
    <property type="match status" value="1"/>
</dbReference>
<accession>A0A9N9UCK2</accession>
<dbReference type="InterPro" id="IPR057246">
    <property type="entry name" value="CARBOXYPEPT_ZN_1"/>
</dbReference>
<keyword evidence="18" id="KW-1185">Reference proteome</keyword>
<dbReference type="AlphaFoldDB" id="A0A9N9UCK2"/>
<comment type="caution">
    <text evidence="17">The sequence shown here is derived from an EMBL/GenBank/DDBJ whole genome shotgun (WGS) entry which is preliminary data.</text>
</comment>
<dbReference type="PANTHER" id="PTHR11705">
    <property type="entry name" value="PROTEASE FAMILY M14 CARBOXYPEPTIDASE A,B"/>
    <property type="match status" value="1"/>
</dbReference>
<dbReference type="CDD" id="cd03860">
    <property type="entry name" value="M14_CP_A-B_like"/>
    <property type="match status" value="1"/>
</dbReference>
<evidence type="ECO:0000256" key="14">
    <source>
        <dbReference type="PROSITE-ProRule" id="PRU01379"/>
    </source>
</evidence>
<dbReference type="SUPFAM" id="SSF53187">
    <property type="entry name" value="Zn-dependent exopeptidases"/>
    <property type="match status" value="1"/>
</dbReference>
<protein>
    <recommendedName>
        <fullName evidence="16">Peptidase M14 domain-containing protein</fullName>
    </recommendedName>
</protein>
<feature type="signal peptide" evidence="15">
    <location>
        <begin position="1"/>
        <end position="19"/>
    </location>
</feature>
<feature type="domain" description="Peptidase M14" evidence="16">
    <location>
        <begin position="122"/>
        <end position="448"/>
    </location>
</feature>
<evidence type="ECO:0000256" key="11">
    <source>
        <dbReference type="ARBA" id="ARBA00023026"/>
    </source>
</evidence>
<keyword evidence="8 15" id="KW-0732">Signal</keyword>
<keyword evidence="7" id="KW-0479">Metal-binding</keyword>
<keyword evidence="9" id="KW-0378">Hydrolase</keyword>
<evidence type="ECO:0000256" key="3">
    <source>
        <dbReference type="ARBA" id="ARBA00004613"/>
    </source>
</evidence>
<evidence type="ECO:0000256" key="5">
    <source>
        <dbReference type="ARBA" id="ARBA00022525"/>
    </source>
</evidence>
<gene>
    <name evidence="17" type="ORF">CBYS24578_00017837</name>
</gene>
<evidence type="ECO:0000256" key="6">
    <source>
        <dbReference type="ARBA" id="ARBA00022670"/>
    </source>
</evidence>
<dbReference type="PROSITE" id="PS52035">
    <property type="entry name" value="PEPTIDASE_M14"/>
    <property type="match status" value="1"/>
</dbReference>
<dbReference type="GO" id="GO:0005576">
    <property type="term" value="C:extracellular region"/>
    <property type="evidence" value="ECO:0007669"/>
    <property type="project" value="UniProtKB-SubCell"/>
</dbReference>
<feature type="chain" id="PRO_5040204182" description="Peptidase M14 domain-containing protein" evidence="15">
    <location>
        <begin position="20"/>
        <end position="460"/>
    </location>
</feature>
<dbReference type="GO" id="GO:0008270">
    <property type="term" value="F:zinc ion binding"/>
    <property type="evidence" value="ECO:0007669"/>
    <property type="project" value="InterPro"/>
</dbReference>